<evidence type="ECO:0000313" key="3">
    <source>
        <dbReference type="EMBL" id="MFC7130458.1"/>
    </source>
</evidence>
<keyword evidence="2" id="KW-0812">Transmembrane</keyword>
<keyword evidence="2" id="KW-1133">Transmembrane helix</keyword>
<feature type="transmembrane region" description="Helical" evidence="2">
    <location>
        <begin position="99"/>
        <end position="121"/>
    </location>
</feature>
<feature type="compositionally biased region" description="Acidic residues" evidence="1">
    <location>
        <begin position="418"/>
        <end position="440"/>
    </location>
</feature>
<dbReference type="EMBL" id="JBHTAB010000007">
    <property type="protein sequence ID" value="MFC7130458.1"/>
    <property type="molecule type" value="Genomic_DNA"/>
</dbReference>
<evidence type="ECO:0000313" key="4">
    <source>
        <dbReference type="Proteomes" id="UP001596460"/>
    </source>
</evidence>
<dbReference type="Proteomes" id="UP001596460">
    <property type="component" value="Unassembled WGS sequence"/>
</dbReference>
<feature type="region of interest" description="Disordered" evidence="1">
    <location>
        <begin position="415"/>
        <end position="449"/>
    </location>
</feature>
<feature type="transmembrane region" description="Helical" evidence="2">
    <location>
        <begin position="276"/>
        <end position="304"/>
    </location>
</feature>
<organism evidence="3 4">
    <name type="scientific">Haloferax chudinovii</name>
    <dbReference type="NCBI Taxonomy" id="1109010"/>
    <lineage>
        <taxon>Archaea</taxon>
        <taxon>Methanobacteriati</taxon>
        <taxon>Methanobacteriota</taxon>
        <taxon>Stenosarchaea group</taxon>
        <taxon>Halobacteria</taxon>
        <taxon>Halobacteriales</taxon>
        <taxon>Haloferacaceae</taxon>
        <taxon>Haloferax</taxon>
    </lineage>
</organism>
<dbReference type="RefSeq" id="WP_390245710.1">
    <property type="nucleotide sequence ID" value="NZ_JBHTAB010000007.1"/>
</dbReference>
<reference evidence="3 4" key="1">
    <citation type="journal article" date="2019" name="Int. J. Syst. Evol. Microbiol.">
        <title>The Global Catalogue of Microorganisms (GCM) 10K type strain sequencing project: providing services to taxonomists for standard genome sequencing and annotation.</title>
        <authorList>
            <consortium name="The Broad Institute Genomics Platform"/>
            <consortium name="The Broad Institute Genome Sequencing Center for Infectious Disease"/>
            <person name="Wu L."/>
            <person name="Ma J."/>
        </authorList>
    </citation>
    <scope>NUCLEOTIDE SEQUENCE [LARGE SCALE GENOMIC DNA]</scope>
    <source>
        <strain evidence="3 4">DSM 26526</strain>
    </source>
</reference>
<feature type="transmembrane region" description="Helical" evidence="2">
    <location>
        <begin position="34"/>
        <end position="52"/>
    </location>
</feature>
<comment type="caution">
    <text evidence="3">The sequence shown here is derived from an EMBL/GenBank/DDBJ whole genome shotgun (WGS) entry which is preliminary data.</text>
</comment>
<name>A0ABD5XMX3_9EURY</name>
<feature type="transmembrane region" description="Helical" evidence="2">
    <location>
        <begin position="167"/>
        <end position="189"/>
    </location>
</feature>
<evidence type="ECO:0000256" key="2">
    <source>
        <dbReference type="SAM" id="Phobius"/>
    </source>
</evidence>
<sequence>MRPPSTRDSGVLAVLASNVVAPVGVLFLGWSPTVLFGVFVAEIAAVLCWTLVKIPFAAKRPNNAIGDGDRLFGPLQAKRGSVSLPGPLPECYPRNVPTFLIAAFLLVPLELAVAFVAFGLTDPVVTDEVAGQILLGGVGVFVGRGVETLTGYFAAGGYRDHSARSVLLPPFKLLFAVGLLMFVFGPFAVELENDVFLVVLVGLKLLYDCRALQLERADEKRGVFYRLYGSEETEIEPVPVEEPTGAPTYRTTPARAVALTDAAYQSLRYTVTSGVLWCYGVAAALVFFGAWTLALAPLALAAALGTLRGVSRYLATGPVEFRSYGDVLVSHDALLGEPQARLERGAVTDVTVSTDAVDRLFGTETVRFETGVDTSPDVQLTVPDPAEVRDDDANANHPMTVPHVEDAAAVLAAFDGGGETEAEAESEAETEAETEAEVETETPVSSRDD</sequence>
<gene>
    <name evidence="3" type="ORF">ACFQI8_13785</name>
</gene>
<proteinExistence type="predicted"/>
<feature type="transmembrane region" description="Helical" evidence="2">
    <location>
        <begin position="12"/>
        <end position="28"/>
    </location>
</feature>
<protein>
    <submittedName>
        <fullName evidence="3">DUF6498-containing protein</fullName>
    </submittedName>
</protein>
<dbReference type="Pfam" id="PF20108">
    <property type="entry name" value="DUF6498"/>
    <property type="match status" value="1"/>
</dbReference>
<keyword evidence="2" id="KW-0472">Membrane</keyword>
<evidence type="ECO:0000256" key="1">
    <source>
        <dbReference type="SAM" id="MobiDB-lite"/>
    </source>
</evidence>
<keyword evidence="4" id="KW-1185">Reference proteome</keyword>
<accession>A0ABD5XMX3</accession>
<feature type="transmembrane region" description="Helical" evidence="2">
    <location>
        <begin position="133"/>
        <end position="155"/>
    </location>
</feature>
<dbReference type="InterPro" id="IPR045466">
    <property type="entry name" value="DUF6498"/>
</dbReference>
<dbReference type="AlphaFoldDB" id="A0ABD5XMX3"/>